<accession>A0A0W0ZRW1</accession>
<organism evidence="1 2">
    <name type="scientific">Legionella tucsonensis</name>
    <dbReference type="NCBI Taxonomy" id="40335"/>
    <lineage>
        <taxon>Bacteria</taxon>
        <taxon>Pseudomonadati</taxon>
        <taxon>Pseudomonadota</taxon>
        <taxon>Gammaproteobacteria</taxon>
        <taxon>Legionellales</taxon>
        <taxon>Legionellaceae</taxon>
        <taxon>Legionella</taxon>
    </lineage>
</organism>
<comment type="caution">
    <text evidence="1">The sequence shown here is derived from an EMBL/GenBank/DDBJ whole genome shotgun (WGS) entry which is preliminary data.</text>
</comment>
<dbReference type="InterPro" id="IPR003489">
    <property type="entry name" value="RHF/RaiA"/>
</dbReference>
<dbReference type="Gene3D" id="3.30.160.100">
    <property type="entry name" value="Ribosome hibernation promotion factor-like"/>
    <property type="match status" value="1"/>
</dbReference>
<sequence length="106" mass="12093">MQIQFNTDSHINGHQQLEKDVENQLLKALGRFDEHITRLEIHLGDENSHKSGQKDKRCLLEARLKNYQPIAVSDHAPSIQQAVTGAIDKLKRMLDGTLQRLGEIKK</sequence>
<gene>
    <name evidence="1" type="ORF">Ltuc_2521</name>
</gene>
<name>A0A0W0ZRW1_9GAMM</name>
<dbReference type="RefSeq" id="WP_058521740.1">
    <property type="nucleotide sequence ID" value="NZ_CAAAIP010000004.1"/>
</dbReference>
<dbReference type="AlphaFoldDB" id="A0A0W0ZRW1"/>
<dbReference type="STRING" id="40335.Ltuc_2521"/>
<evidence type="ECO:0000313" key="2">
    <source>
        <dbReference type="Proteomes" id="UP000054693"/>
    </source>
</evidence>
<dbReference type="SUPFAM" id="SSF69754">
    <property type="entry name" value="Ribosome binding protein Y (YfiA homologue)"/>
    <property type="match status" value="1"/>
</dbReference>
<dbReference type="OrthoDB" id="121633at2"/>
<evidence type="ECO:0000313" key="1">
    <source>
        <dbReference type="EMBL" id="KTD71539.1"/>
    </source>
</evidence>
<dbReference type="InterPro" id="IPR036567">
    <property type="entry name" value="RHF-like"/>
</dbReference>
<reference evidence="1 2" key="1">
    <citation type="submission" date="2015-11" db="EMBL/GenBank/DDBJ databases">
        <title>Genomic analysis of 38 Legionella species identifies large and diverse effector repertoires.</title>
        <authorList>
            <person name="Burstein D."/>
            <person name="Amaro F."/>
            <person name="Zusman T."/>
            <person name="Lifshitz Z."/>
            <person name="Cohen O."/>
            <person name="Gilbert J.A."/>
            <person name="Pupko T."/>
            <person name="Shuman H.A."/>
            <person name="Segal G."/>
        </authorList>
    </citation>
    <scope>NUCLEOTIDE SEQUENCE [LARGE SCALE GENOMIC DNA]</scope>
    <source>
        <strain evidence="1 2">ATCC 49180</strain>
    </source>
</reference>
<protein>
    <recommendedName>
        <fullName evidence="3">Sigma 54 modulation protein YhbH</fullName>
    </recommendedName>
</protein>
<evidence type="ECO:0008006" key="3">
    <source>
        <dbReference type="Google" id="ProtNLM"/>
    </source>
</evidence>
<dbReference type="Proteomes" id="UP000054693">
    <property type="component" value="Unassembled WGS sequence"/>
</dbReference>
<dbReference type="Pfam" id="PF02482">
    <property type="entry name" value="Ribosomal_S30AE"/>
    <property type="match status" value="1"/>
</dbReference>
<dbReference type="EMBL" id="LNZA01000007">
    <property type="protein sequence ID" value="KTD71539.1"/>
    <property type="molecule type" value="Genomic_DNA"/>
</dbReference>
<proteinExistence type="predicted"/>
<keyword evidence="2" id="KW-1185">Reference proteome</keyword>
<dbReference type="PATRIC" id="fig|40335.7.peg.2692"/>